<dbReference type="PANTHER" id="PTHR33048">
    <property type="entry name" value="PTH11-LIKE INTEGRAL MEMBRANE PROTEIN (AFU_ORTHOLOGUE AFUA_5G11245)"/>
    <property type="match status" value="1"/>
</dbReference>
<protein>
    <recommendedName>
        <fullName evidence="8">Rhodopsin domain-containing protein</fullName>
    </recommendedName>
</protein>
<evidence type="ECO:0000256" key="6">
    <source>
        <dbReference type="SAM" id="MobiDB-lite"/>
    </source>
</evidence>
<comment type="similarity">
    <text evidence="5">Belongs to the SAT4 family.</text>
</comment>
<evidence type="ECO:0000256" key="5">
    <source>
        <dbReference type="ARBA" id="ARBA00038359"/>
    </source>
</evidence>
<keyword evidence="2 7" id="KW-0812">Transmembrane</keyword>
<feature type="transmembrane region" description="Helical" evidence="7">
    <location>
        <begin position="91"/>
        <end position="116"/>
    </location>
</feature>
<comment type="caution">
    <text evidence="9">The sequence shown here is derived from an EMBL/GenBank/DDBJ whole genome shotgun (WGS) entry which is preliminary data.</text>
</comment>
<feature type="transmembrane region" description="Helical" evidence="7">
    <location>
        <begin position="128"/>
        <end position="148"/>
    </location>
</feature>
<dbReference type="EMBL" id="JBFXLS010000030">
    <property type="protein sequence ID" value="KAL2826467.1"/>
    <property type="molecule type" value="Genomic_DNA"/>
</dbReference>
<evidence type="ECO:0000256" key="7">
    <source>
        <dbReference type="SAM" id="Phobius"/>
    </source>
</evidence>
<evidence type="ECO:0000313" key="10">
    <source>
        <dbReference type="Proteomes" id="UP001610335"/>
    </source>
</evidence>
<organism evidence="9 10">
    <name type="scientific">Aspergillus cavernicola</name>
    <dbReference type="NCBI Taxonomy" id="176166"/>
    <lineage>
        <taxon>Eukaryota</taxon>
        <taxon>Fungi</taxon>
        <taxon>Dikarya</taxon>
        <taxon>Ascomycota</taxon>
        <taxon>Pezizomycotina</taxon>
        <taxon>Eurotiomycetes</taxon>
        <taxon>Eurotiomycetidae</taxon>
        <taxon>Eurotiales</taxon>
        <taxon>Aspergillaceae</taxon>
        <taxon>Aspergillus</taxon>
        <taxon>Aspergillus subgen. Nidulantes</taxon>
    </lineage>
</organism>
<comment type="subcellular location">
    <subcellularLocation>
        <location evidence="1">Membrane</location>
        <topology evidence="1">Multi-pass membrane protein</topology>
    </subcellularLocation>
</comment>
<keyword evidence="4 7" id="KW-0472">Membrane</keyword>
<dbReference type="Proteomes" id="UP001610335">
    <property type="component" value="Unassembled WGS sequence"/>
</dbReference>
<feature type="transmembrane region" description="Helical" evidence="7">
    <location>
        <begin position="52"/>
        <end position="71"/>
    </location>
</feature>
<sequence>METTLATDVVSQTALYTAIWVEYGICTVVMILRAYSQFFLLRKFSADDVVMLGAYLCQGVASALCTTSAYWGLGSSITDLSYTEIVHVLKYAMISMPFGVFAPLLGRISFILFLLASVVTVHKLRRKLLWTLIGLQVVINIIPIILQFTQCDPVSALWNPLQLLSSCQGAVVVQRYGYFQGAFNALTDLILIMIGLAVIVSLKMRLSNKIVLASILSLSLLAMIAAILKTTQIRIMNTVNFSYALGLWTIWFLTEGTVVIVTASVPRLRAIIVLRRHAKSSYNNAYTPSDSNRPPPAYEDQDRSHKLRSVRMTDMETSLDDAPIFTHRVRSDNANASLEAVPLELESGISLGRNRAVEEASRL</sequence>
<feature type="transmembrane region" description="Helical" evidence="7">
    <location>
        <begin position="20"/>
        <end position="40"/>
    </location>
</feature>
<feature type="transmembrane region" description="Helical" evidence="7">
    <location>
        <begin position="182"/>
        <end position="202"/>
    </location>
</feature>
<feature type="transmembrane region" description="Helical" evidence="7">
    <location>
        <begin position="209"/>
        <end position="228"/>
    </location>
</feature>
<gene>
    <name evidence="9" type="ORF">BDW59DRAFT_179574</name>
</gene>
<dbReference type="Pfam" id="PF20684">
    <property type="entry name" value="Fung_rhodopsin"/>
    <property type="match status" value="1"/>
</dbReference>
<feature type="domain" description="Rhodopsin" evidence="8">
    <location>
        <begin position="32"/>
        <end position="272"/>
    </location>
</feature>
<dbReference type="InterPro" id="IPR049326">
    <property type="entry name" value="Rhodopsin_dom_fungi"/>
</dbReference>
<reference evidence="9 10" key="1">
    <citation type="submission" date="2024-07" db="EMBL/GenBank/DDBJ databases">
        <title>Section-level genome sequencing and comparative genomics of Aspergillus sections Usti and Cavernicolus.</title>
        <authorList>
            <consortium name="Lawrence Berkeley National Laboratory"/>
            <person name="Nybo J.L."/>
            <person name="Vesth T.C."/>
            <person name="Theobald S."/>
            <person name="Frisvad J.C."/>
            <person name="Larsen T.O."/>
            <person name="Kjaerboelling I."/>
            <person name="Rothschild-Mancinelli K."/>
            <person name="Lyhne E.K."/>
            <person name="Kogle M.E."/>
            <person name="Barry K."/>
            <person name="Clum A."/>
            <person name="Na H."/>
            <person name="Ledsgaard L."/>
            <person name="Lin J."/>
            <person name="Lipzen A."/>
            <person name="Kuo A."/>
            <person name="Riley R."/>
            <person name="Mondo S."/>
            <person name="LaButti K."/>
            <person name="Haridas S."/>
            <person name="Pangalinan J."/>
            <person name="Salamov A.A."/>
            <person name="Simmons B.A."/>
            <person name="Magnuson J.K."/>
            <person name="Chen J."/>
            <person name="Drula E."/>
            <person name="Henrissat B."/>
            <person name="Wiebenga A."/>
            <person name="Lubbers R.J."/>
            <person name="Gomes A.C."/>
            <person name="Makela M.R."/>
            <person name="Stajich J."/>
            <person name="Grigoriev I.V."/>
            <person name="Mortensen U.H."/>
            <person name="De vries R.P."/>
            <person name="Baker S.E."/>
            <person name="Andersen M.R."/>
        </authorList>
    </citation>
    <scope>NUCLEOTIDE SEQUENCE [LARGE SCALE GENOMIC DNA]</scope>
    <source>
        <strain evidence="9 10">CBS 600.67</strain>
    </source>
</reference>
<proteinExistence type="inferred from homology"/>
<evidence type="ECO:0000259" key="8">
    <source>
        <dbReference type="Pfam" id="PF20684"/>
    </source>
</evidence>
<dbReference type="InterPro" id="IPR052337">
    <property type="entry name" value="SAT4-like"/>
</dbReference>
<keyword evidence="3 7" id="KW-1133">Transmembrane helix</keyword>
<dbReference type="PANTHER" id="PTHR33048:SF155">
    <property type="entry name" value="INTEGRAL MEMBRANE PROTEIN"/>
    <property type="match status" value="1"/>
</dbReference>
<name>A0ABR4IHX6_9EURO</name>
<feature type="transmembrane region" description="Helical" evidence="7">
    <location>
        <begin position="248"/>
        <end position="266"/>
    </location>
</feature>
<evidence type="ECO:0000256" key="2">
    <source>
        <dbReference type="ARBA" id="ARBA00022692"/>
    </source>
</evidence>
<feature type="region of interest" description="Disordered" evidence="6">
    <location>
        <begin position="284"/>
        <end position="304"/>
    </location>
</feature>
<accession>A0ABR4IHX6</accession>
<keyword evidence="10" id="KW-1185">Reference proteome</keyword>
<evidence type="ECO:0000256" key="4">
    <source>
        <dbReference type="ARBA" id="ARBA00023136"/>
    </source>
</evidence>
<evidence type="ECO:0000313" key="9">
    <source>
        <dbReference type="EMBL" id="KAL2826467.1"/>
    </source>
</evidence>
<evidence type="ECO:0000256" key="3">
    <source>
        <dbReference type="ARBA" id="ARBA00022989"/>
    </source>
</evidence>
<evidence type="ECO:0000256" key="1">
    <source>
        <dbReference type="ARBA" id="ARBA00004141"/>
    </source>
</evidence>